<evidence type="ECO:0000256" key="3">
    <source>
        <dbReference type="ARBA" id="ARBA00022771"/>
    </source>
</evidence>
<dbReference type="InterPro" id="IPR006574">
    <property type="entry name" value="PRY"/>
</dbReference>
<sequence length="2021" mass="230559">MASSSSDLCEDQLLCCICLDVFTDPVSTPCGHNFCMICLKEFWDSSSNCQCPVCKEKFSNRPDLRVNTFISALAVTFKKSLQVKSSKTADQLPSKSKKVLCDSCTENKLEALKSCLHCGLSFCNTHLIPHKITPKLIKHKLMEPVENLEDYICQKHERPLELFCRDDQTCVCQFCTEGDHKYHNTVPIEEESVEKKNELVKTQAEVQQRIQERLKKIEEIKHSVEVNKKNSEKEKADVVEMFSALISCIKRSQAGLLKVMEEKQKAAERQAEKIIKDLEQELSGLKRRNTDLEQLLHTEDHLHLLQIYPSLCSSPHTQDWTSITMTSHLGVETLRRALAQLQETLSQKMEKIDETVDVTLDPDTANPFLVLSDDGKHVTCGDTRQNLPDNPERFNNYCIVLGKEGFTSGRFYYKVQVKGMTKWDLGVASESINRKGEIRYRPEDGYWCVILRNKTEYTACDSPAVSLSFKQSPQKVGVFVDYEGGLVSFYDVDAKSHIYSFTAQTFTEKLYPYFSPCTDDGAMASSSCALCEDQFQCSICLDVFTDPVSTPCGHNFCMICLKEFWDSSSHCQCPVCKEEFSNRPDLRVNTFISALAAPFKKSVHVKSGRAADQLPSKSKKVLCDSCTEDKLEALKSCLHCGVSFCDTHLILHKITPKLLKHKLMEPVENLEDYICQKHERPLELFCKEDQTCVCQFCTEGDHKSHNTVPIEEESVEKKSELVRTQAEVQQKIQERLKKIEEMKHSVEVNKKNSEKEKADVVEMFSALIRCTERTQAEVLKVMEEKQKAAERQAKEIIKDLEQELSELKRRNTDLEQLSHTEDHLHLLQTYPSLCSSPHTQDWTSITMTSHLGVETLRRALAQLQETLSQEMEKISDIMDVTLDPDTANPFLVLSDDGKQVTCGDKSQNLPDNPERFNNYCIVLGKKGFTSGRFYYEVQVKGNTEWDLGVARESINRKGEIRYRPEDGYWCVILRNKTKYTVCDSPAVSLSFKQSPQKVGVFVDYEEGLVSFYDVDAKSHIYSFTAQTFTEKLYPYFCPCTNDGVHVKSGRAADQLPSKSKKVLCDSCTEDKLEALKSCLHCGVSFCDTHLILHKITPKLLKHKLMEPVENLEDYICQKHERPLELFCKEDQTCVCQFCTEGDHKSHNTVPIEEESVEKKSELVRTQAEVQQKIQERLKKIEEMKHSVEVNKINTEKEKADVVEMFSALIRCIERTQAGLLKVMEEKQKAAERQAEAFIKDLEQELSDLKRRNTDLEQLLHTEDHLHLLQIYPSLCSSPHTQDWTSITITSHLSVETLRRALAQLQETLSQEMEKIPDIMDVTLDPDTAYPYLVLSDDGKQVTYGDKSHNLPDNSKRFNTCACVLGKEGFSSGRFYYEVQVKGKTEWDLGVARESINRKGKIILRPEDGYWCVILRNKTEYTACDSPTVSLSFKQSPQKVGVFVDYEEGLVSFYDVDAKSHIYSFSAQTFTEKLYPYFSHCTDDGAMASSSSALCEDQFQCSICLDVFTDPVSTPCGHNFCMICLKEYWDSSSHCQCPVCKEKFSNRPDLRVNTFISALAAPFKKSVQVKSSRAADQLPSKGKKVLCDSCTENKLEALKSCLHCGVSLCNTHLIPHKTTAKLMKHKLMEPVENLEDYICQKHERPLELFCRDDQTCVCQFCTEADHKSHNIVPIEEESVEKKNNLVKTQAKVQQKIQDRMKKIEEIKHSVEVNKKNSEKEKADVVEMFSALICCIERSQAELLKVMEEKQKAAEWQAEEIIKDLEQELSDLKRRNTDLEQLSHTEDHLHLLQIYPSLCSSPHTQDWTSITITSHLSVETLRRALAQLQETLSQEIEKIDETVDVNLDPDTANPYLVLSDDGKQVYDGDTRQNLPDNPERFDSCVCVLGKEGFTSGRFYYEVQVKGKTEWDLGVAREFINRKGEIIYSPDDGHWCVVLRNKTEYKALEFPSVSLSLKQAPQRVGVFVDYEEGLVSFYDVDAKSHIYSFTAQTFTEKLYPFFSPCTDDGGRNSAPLIICTVHQN</sequence>
<dbReference type="Pfam" id="PF00643">
    <property type="entry name" value="zf-B_box"/>
    <property type="match status" value="4"/>
</dbReference>
<dbReference type="InterPro" id="IPR013083">
    <property type="entry name" value="Znf_RING/FYVE/PHD"/>
</dbReference>
<dbReference type="InterPro" id="IPR001870">
    <property type="entry name" value="B30.2/SPRY"/>
</dbReference>
<dbReference type="InterPro" id="IPR017907">
    <property type="entry name" value="Znf_RING_CS"/>
</dbReference>
<evidence type="ECO:0000256" key="6">
    <source>
        <dbReference type="PROSITE-ProRule" id="PRU00024"/>
    </source>
</evidence>
<feature type="coiled-coil region" evidence="7">
    <location>
        <begin position="853"/>
        <end position="880"/>
    </location>
</feature>
<dbReference type="Gene3D" id="3.30.160.60">
    <property type="entry name" value="Classic Zinc Finger"/>
    <property type="match status" value="4"/>
</dbReference>
<dbReference type="SUPFAM" id="SSF49899">
    <property type="entry name" value="Concanavalin A-like lectins/glucanases"/>
    <property type="match status" value="4"/>
</dbReference>
<dbReference type="PRINTS" id="PR01407">
    <property type="entry name" value="BUTYPHLNCDUF"/>
</dbReference>
<gene>
    <name evidence="11" type="ORF">C0J50_13122</name>
</gene>
<feature type="domain" description="B30.2/SPRY" evidence="10">
    <location>
        <begin position="1823"/>
        <end position="2020"/>
    </location>
</feature>
<reference evidence="11" key="1">
    <citation type="submission" date="2018-07" db="EMBL/GenBank/DDBJ databases">
        <title>Comparative genomics of catfishes provides insights into carnivory and benthic adaptation.</title>
        <authorList>
            <person name="Zhang Y."/>
            <person name="Wang D."/>
            <person name="Peng Z."/>
            <person name="Zheng S."/>
            <person name="Shao F."/>
            <person name="Tao W."/>
        </authorList>
    </citation>
    <scope>NUCLEOTIDE SEQUENCE</scope>
    <source>
        <strain evidence="11">Chongqing</strain>
    </source>
</reference>
<dbReference type="PROSITE" id="PS00518">
    <property type="entry name" value="ZF_RING_1"/>
    <property type="match status" value="3"/>
</dbReference>
<feature type="domain" description="B30.2/SPRY" evidence="10">
    <location>
        <begin position="1300"/>
        <end position="1498"/>
    </location>
</feature>
<dbReference type="SMART" id="SM00449">
    <property type="entry name" value="SPRY"/>
    <property type="match status" value="4"/>
</dbReference>
<dbReference type="Pfam" id="PF25600">
    <property type="entry name" value="TRIM_CC"/>
    <property type="match status" value="4"/>
</dbReference>
<dbReference type="SUPFAM" id="SSF57845">
    <property type="entry name" value="B-box zinc-binding domain"/>
    <property type="match status" value="4"/>
</dbReference>
<dbReference type="PANTHER" id="PTHR25465">
    <property type="entry name" value="B-BOX DOMAIN CONTAINING"/>
    <property type="match status" value="1"/>
</dbReference>
<evidence type="ECO:0000313" key="11">
    <source>
        <dbReference type="EMBL" id="KAI5627339.1"/>
    </source>
</evidence>
<feature type="domain" description="B30.2/SPRY" evidence="10">
    <location>
        <begin position="860"/>
        <end position="1053"/>
    </location>
</feature>
<accession>A0AAD5B560</accession>
<feature type="domain" description="RING-type" evidence="8">
    <location>
        <begin position="1500"/>
        <end position="1540"/>
    </location>
</feature>
<feature type="domain" description="RING-type" evidence="8">
    <location>
        <begin position="537"/>
        <end position="577"/>
    </location>
</feature>
<evidence type="ECO:0000256" key="5">
    <source>
        <dbReference type="ARBA" id="ARBA00022859"/>
    </source>
</evidence>
<dbReference type="InterPro" id="IPR003879">
    <property type="entry name" value="Butyrophylin_SPRY"/>
</dbReference>
<feature type="domain" description="B box-type" evidence="9">
    <location>
        <begin position="1111"/>
        <end position="1151"/>
    </location>
</feature>
<dbReference type="GO" id="GO:0008270">
    <property type="term" value="F:zinc ion binding"/>
    <property type="evidence" value="ECO:0007669"/>
    <property type="project" value="UniProtKB-KW"/>
</dbReference>
<dbReference type="Pfam" id="PF00622">
    <property type="entry name" value="SPRY"/>
    <property type="match status" value="4"/>
</dbReference>
<dbReference type="InterPro" id="IPR000315">
    <property type="entry name" value="Znf_B-box"/>
</dbReference>
<dbReference type="InterPro" id="IPR001841">
    <property type="entry name" value="Znf_RING"/>
</dbReference>
<feature type="domain" description="B box-type" evidence="9">
    <location>
        <begin position="1633"/>
        <end position="1673"/>
    </location>
</feature>
<dbReference type="InterPro" id="IPR003877">
    <property type="entry name" value="SPRY_dom"/>
</dbReference>
<evidence type="ECO:0000256" key="1">
    <source>
        <dbReference type="ARBA" id="ARBA00022588"/>
    </source>
</evidence>
<keyword evidence="7" id="KW-0175">Coiled coil</keyword>
<dbReference type="PROSITE" id="PS50188">
    <property type="entry name" value="B302_SPRY"/>
    <property type="match status" value="4"/>
</dbReference>
<dbReference type="Gene3D" id="4.10.830.40">
    <property type="match status" value="4"/>
</dbReference>
<dbReference type="InterPro" id="IPR027370">
    <property type="entry name" value="Znf-RING_euk"/>
</dbReference>
<dbReference type="SMART" id="SM00184">
    <property type="entry name" value="RING"/>
    <property type="match status" value="3"/>
</dbReference>
<dbReference type="Proteomes" id="UP001205998">
    <property type="component" value="Unassembled WGS sequence"/>
</dbReference>
<feature type="coiled-coil region" evidence="7">
    <location>
        <begin position="1170"/>
        <end position="1258"/>
    </location>
</feature>
<dbReference type="GO" id="GO:0005737">
    <property type="term" value="C:cytoplasm"/>
    <property type="evidence" value="ECO:0007669"/>
    <property type="project" value="UniProtKB-ARBA"/>
</dbReference>
<evidence type="ECO:0000259" key="8">
    <source>
        <dbReference type="PROSITE" id="PS50089"/>
    </source>
</evidence>
<organism evidence="11 12">
    <name type="scientific">Silurus asotus</name>
    <name type="common">Amur catfish</name>
    <name type="synonym">Parasilurus asotus</name>
    <dbReference type="NCBI Taxonomy" id="30991"/>
    <lineage>
        <taxon>Eukaryota</taxon>
        <taxon>Metazoa</taxon>
        <taxon>Chordata</taxon>
        <taxon>Craniata</taxon>
        <taxon>Vertebrata</taxon>
        <taxon>Euteleostomi</taxon>
        <taxon>Actinopterygii</taxon>
        <taxon>Neopterygii</taxon>
        <taxon>Teleostei</taxon>
        <taxon>Ostariophysi</taxon>
        <taxon>Siluriformes</taxon>
        <taxon>Siluridae</taxon>
        <taxon>Silurus</taxon>
    </lineage>
</organism>
<feature type="domain" description="B30.2/SPRY" evidence="10">
    <location>
        <begin position="338"/>
        <end position="535"/>
    </location>
</feature>
<evidence type="ECO:0000256" key="7">
    <source>
        <dbReference type="SAM" id="Coils"/>
    </source>
</evidence>
<evidence type="ECO:0000256" key="2">
    <source>
        <dbReference type="ARBA" id="ARBA00022723"/>
    </source>
</evidence>
<dbReference type="SUPFAM" id="SSF57850">
    <property type="entry name" value="RING/U-box"/>
    <property type="match status" value="3"/>
</dbReference>
<keyword evidence="5" id="KW-0391">Immunity</keyword>
<dbReference type="SMART" id="SM00589">
    <property type="entry name" value="PRY"/>
    <property type="match status" value="4"/>
</dbReference>
<keyword evidence="4" id="KW-0862">Zinc</keyword>
<dbReference type="Gene3D" id="3.30.40.10">
    <property type="entry name" value="Zinc/RING finger domain, C3HC4 (zinc finger)"/>
    <property type="match status" value="3"/>
</dbReference>
<dbReference type="InterPro" id="IPR043136">
    <property type="entry name" value="B30.2/SPRY_sf"/>
</dbReference>
<dbReference type="FunFam" id="2.60.120.920:FF:000004">
    <property type="entry name" value="Butyrophilin subfamily 1 member A1"/>
    <property type="match status" value="4"/>
</dbReference>
<keyword evidence="2" id="KW-0479">Metal-binding</keyword>
<dbReference type="InterPro" id="IPR013320">
    <property type="entry name" value="ConA-like_dom_sf"/>
</dbReference>
<dbReference type="CDD" id="cd19769">
    <property type="entry name" value="Bbox2_TRIM16-like"/>
    <property type="match status" value="4"/>
</dbReference>
<dbReference type="Pfam" id="PF13765">
    <property type="entry name" value="PRY"/>
    <property type="match status" value="4"/>
</dbReference>
<name>A0AAD5B560_SILAS</name>
<evidence type="ECO:0000313" key="12">
    <source>
        <dbReference type="Proteomes" id="UP001205998"/>
    </source>
</evidence>
<feature type="coiled-coil region" evidence="7">
    <location>
        <begin position="1816"/>
        <end position="1843"/>
    </location>
</feature>
<keyword evidence="1" id="KW-0399">Innate immunity</keyword>
<dbReference type="CDD" id="cd13733">
    <property type="entry name" value="SPRY_PRY_C-I_1"/>
    <property type="match status" value="4"/>
</dbReference>
<feature type="coiled-coil region" evidence="7">
    <location>
        <begin position="729"/>
        <end position="817"/>
    </location>
</feature>
<protein>
    <submittedName>
        <fullName evidence="11">Bloodthirsty-relatedprotein family, member 6</fullName>
    </submittedName>
</protein>
<evidence type="ECO:0000259" key="10">
    <source>
        <dbReference type="PROSITE" id="PS50188"/>
    </source>
</evidence>
<feature type="domain" description="RING-type" evidence="8">
    <location>
        <begin position="15"/>
        <end position="55"/>
    </location>
</feature>
<feature type="coiled-coil region" evidence="7">
    <location>
        <begin position="331"/>
        <end position="358"/>
    </location>
</feature>
<dbReference type="EMBL" id="MU550780">
    <property type="protein sequence ID" value="KAI5627339.1"/>
    <property type="molecule type" value="Genomic_DNA"/>
</dbReference>
<feature type="domain" description="B box-type" evidence="9">
    <location>
        <begin position="670"/>
        <end position="710"/>
    </location>
</feature>
<dbReference type="InterPro" id="IPR058030">
    <property type="entry name" value="TRIM8/14/16/25/29/45/65_CC"/>
</dbReference>
<dbReference type="GO" id="GO:0045087">
    <property type="term" value="P:innate immune response"/>
    <property type="evidence" value="ECO:0007669"/>
    <property type="project" value="UniProtKB-KW"/>
</dbReference>
<feature type="coiled-coil region" evidence="7">
    <location>
        <begin position="1753"/>
        <end position="1780"/>
    </location>
</feature>
<evidence type="ECO:0000256" key="4">
    <source>
        <dbReference type="ARBA" id="ARBA00022833"/>
    </source>
</evidence>
<dbReference type="InterPro" id="IPR051051">
    <property type="entry name" value="E3_ubiq-ligase_TRIM/RNF"/>
</dbReference>
<comment type="caution">
    <text evidence="11">The sequence shown here is derived from an EMBL/GenBank/DDBJ whole genome shotgun (WGS) entry which is preliminary data.</text>
</comment>
<feature type="coiled-coil region" evidence="7">
    <location>
        <begin position="214"/>
        <end position="295"/>
    </location>
</feature>
<dbReference type="Pfam" id="PF13445">
    <property type="entry name" value="zf-RING_UBOX"/>
    <property type="match status" value="3"/>
</dbReference>
<dbReference type="PANTHER" id="PTHR25465:SF32">
    <property type="entry name" value="BLOODTHIRSTY-RELATED GENE FAMILY, MEMBER 16 ISOFORM X1-RELATED"/>
    <property type="match status" value="1"/>
</dbReference>
<feature type="domain" description="B box-type" evidence="9">
    <location>
        <begin position="148"/>
        <end position="188"/>
    </location>
</feature>
<proteinExistence type="predicted"/>
<keyword evidence="12" id="KW-1185">Reference proteome</keyword>
<evidence type="ECO:0000259" key="9">
    <source>
        <dbReference type="PROSITE" id="PS50119"/>
    </source>
</evidence>
<dbReference type="PROSITE" id="PS50089">
    <property type="entry name" value="ZF_RING_2"/>
    <property type="match status" value="3"/>
</dbReference>
<dbReference type="SMART" id="SM00336">
    <property type="entry name" value="BBOX"/>
    <property type="match status" value="4"/>
</dbReference>
<dbReference type="Gene3D" id="2.60.120.920">
    <property type="match status" value="4"/>
</dbReference>
<dbReference type="PROSITE" id="PS50119">
    <property type="entry name" value="ZF_BBOX"/>
    <property type="match status" value="4"/>
</dbReference>
<keyword evidence="3 6" id="KW-0863">Zinc-finger</keyword>